<evidence type="ECO:0000313" key="2">
    <source>
        <dbReference type="EMBL" id="PVY85000.1"/>
    </source>
</evidence>
<feature type="transmembrane region" description="Helical" evidence="1">
    <location>
        <begin position="152"/>
        <end position="176"/>
    </location>
</feature>
<name>A0A2U1DBE8_9LACO</name>
<dbReference type="OrthoDB" id="2237747at2"/>
<dbReference type="AlphaFoldDB" id="A0A2U1DBE8"/>
<feature type="transmembrane region" description="Helical" evidence="1">
    <location>
        <begin position="188"/>
        <end position="208"/>
    </location>
</feature>
<dbReference type="EMBL" id="QEKT01000003">
    <property type="protein sequence ID" value="PVY85000.1"/>
    <property type="molecule type" value="Genomic_DNA"/>
</dbReference>
<gene>
    <name evidence="2" type="ORF">C7384_10319</name>
</gene>
<sequence length="308" mass="34674">MTTKTEWEEYFELLNDRKPTAEEYAEAQKAGAFTTEDTVKTAIEAESKTVEKDFSETKEQVNEAYNKVKKHTGSYFKWFKERALNPTKFIEAQTAENTTYLWVSYVMTVLLTAGIFWNIVRRVIDAVLAVYKGYTGSTGTVPDIGGRILPPVFFFAFVAMAIIFMVGLPSLLLITRGHYQPKETLTKYLGWFPTAMIFALLGFLYSFVAPLPSTSQMSDISSLTSFFTVAYSPLLLLPGLAITIMSLGSYFLVQKTHLQDTKVDLIWWQLAQIIGTSVVLWFAISFVIVPMFNSFVTNGISSLSSTSW</sequence>
<feature type="transmembrane region" description="Helical" evidence="1">
    <location>
        <begin position="228"/>
        <end position="253"/>
    </location>
</feature>
<proteinExistence type="predicted"/>
<dbReference type="RefSeq" id="WP_089938596.1">
    <property type="nucleotide sequence ID" value="NZ_CAKOEX010000003.1"/>
</dbReference>
<organism evidence="2 3">
    <name type="scientific">Convivina intestini</name>
    <dbReference type="NCBI Taxonomy" id="1505726"/>
    <lineage>
        <taxon>Bacteria</taxon>
        <taxon>Bacillati</taxon>
        <taxon>Bacillota</taxon>
        <taxon>Bacilli</taxon>
        <taxon>Lactobacillales</taxon>
        <taxon>Lactobacillaceae</taxon>
        <taxon>Convivina</taxon>
    </lineage>
</organism>
<keyword evidence="1" id="KW-0812">Transmembrane</keyword>
<keyword evidence="1" id="KW-1133">Transmembrane helix</keyword>
<feature type="transmembrane region" description="Helical" evidence="1">
    <location>
        <begin position="265"/>
        <end position="289"/>
    </location>
</feature>
<keyword evidence="3" id="KW-1185">Reference proteome</keyword>
<dbReference type="Proteomes" id="UP000245433">
    <property type="component" value="Unassembled WGS sequence"/>
</dbReference>
<evidence type="ECO:0000256" key="1">
    <source>
        <dbReference type="SAM" id="Phobius"/>
    </source>
</evidence>
<feature type="transmembrane region" description="Helical" evidence="1">
    <location>
        <begin position="100"/>
        <end position="120"/>
    </location>
</feature>
<reference evidence="2 3" key="1">
    <citation type="submission" date="2018-04" db="EMBL/GenBank/DDBJ databases">
        <title>Genomic Encyclopedia of Type Strains, Phase IV (KMG-IV): sequencing the most valuable type-strain genomes for metagenomic binning, comparative biology and taxonomic classification.</title>
        <authorList>
            <person name="Goeker M."/>
        </authorList>
    </citation>
    <scope>NUCLEOTIDE SEQUENCE [LARGE SCALE GENOMIC DNA]</scope>
    <source>
        <strain evidence="2 3">DSM 28795</strain>
    </source>
</reference>
<keyword evidence="1" id="KW-0472">Membrane</keyword>
<protein>
    <submittedName>
        <fullName evidence="2">Uncharacterized protein</fullName>
    </submittedName>
</protein>
<accession>A0A2U1DBE8</accession>
<evidence type="ECO:0000313" key="3">
    <source>
        <dbReference type="Proteomes" id="UP000245433"/>
    </source>
</evidence>
<comment type="caution">
    <text evidence="2">The sequence shown here is derived from an EMBL/GenBank/DDBJ whole genome shotgun (WGS) entry which is preliminary data.</text>
</comment>